<accession>A0A5J4KIU8</accession>
<dbReference type="Proteomes" id="UP000326912">
    <property type="component" value="Unassembled WGS sequence"/>
</dbReference>
<name>A0A5J4KIU8_9CHLR</name>
<dbReference type="EMBL" id="BKZW01000001">
    <property type="protein sequence ID" value="GER86220.1"/>
    <property type="molecule type" value="Genomic_DNA"/>
</dbReference>
<keyword evidence="1" id="KW-0472">Membrane</keyword>
<keyword evidence="1" id="KW-0812">Transmembrane</keyword>
<evidence type="ECO:0000313" key="2">
    <source>
        <dbReference type="EMBL" id="GER86220.1"/>
    </source>
</evidence>
<evidence type="ECO:0000313" key="3">
    <source>
        <dbReference type="Proteomes" id="UP000326912"/>
    </source>
</evidence>
<dbReference type="Pfam" id="PF09858">
    <property type="entry name" value="DUF2085"/>
    <property type="match status" value="1"/>
</dbReference>
<sequence length="290" mass="32068">MEHQDRQRTHQVYRNVRTNQTTALTPANGMPSPWLIGALAACYLFLLAALLWWPGATFLDRLRWLDSGICAQLPTHSLYPGGERLPLCSRNTGIYLGFIVTLIIIYARGRGKARALPAKALMLTLAGGIILLAIDGSNSFLVDLGLPHLYQPHNLLRLATGLLTGFAMGVFVLPVINEMLWQHSNEQRSLPSWKALIWFLPALLLCFMAAASQNQLVLYPLAILSSLGLLSAVGSVNLIFMVLLRHRDQSFTRYVELLPLCGFALLAASGELLVLAQFKVLLFQTLSIHL</sequence>
<protein>
    <recommendedName>
        <fullName evidence="4">DUF2085 domain-containing protein</fullName>
    </recommendedName>
</protein>
<organism evidence="2 3">
    <name type="scientific">Dictyobacter vulcani</name>
    <dbReference type="NCBI Taxonomy" id="2607529"/>
    <lineage>
        <taxon>Bacteria</taxon>
        <taxon>Bacillati</taxon>
        <taxon>Chloroflexota</taxon>
        <taxon>Ktedonobacteria</taxon>
        <taxon>Ktedonobacterales</taxon>
        <taxon>Dictyobacteraceae</taxon>
        <taxon>Dictyobacter</taxon>
    </lineage>
</organism>
<feature type="transmembrane region" description="Helical" evidence="1">
    <location>
        <begin position="195"/>
        <end position="212"/>
    </location>
</feature>
<keyword evidence="1" id="KW-1133">Transmembrane helix</keyword>
<reference evidence="2 3" key="1">
    <citation type="submission" date="2019-10" db="EMBL/GenBank/DDBJ databases">
        <title>Dictyobacter vulcani sp. nov., within the class Ktedonobacteria, isolated from soil of volcanic Mt. Zao.</title>
        <authorList>
            <person name="Zheng Y."/>
            <person name="Wang C.M."/>
            <person name="Sakai Y."/>
            <person name="Abe K."/>
            <person name="Yokota A."/>
            <person name="Yabe S."/>
        </authorList>
    </citation>
    <scope>NUCLEOTIDE SEQUENCE [LARGE SCALE GENOMIC DNA]</scope>
    <source>
        <strain evidence="2 3">W12</strain>
    </source>
</reference>
<comment type="caution">
    <text evidence="2">The sequence shown here is derived from an EMBL/GenBank/DDBJ whole genome shotgun (WGS) entry which is preliminary data.</text>
</comment>
<feature type="transmembrane region" description="Helical" evidence="1">
    <location>
        <begin position="154"/>
        <end position="175"/>
    </location>
</feature>
<feature type="transmembrane region" description="Helical" evidence="1">
    <location>
        <begin position="256"/>
        <end position="278"/>
    </location>
</feature>
<feature type="transmembrane region" description="Helical" evidence="1">
    <location>
        <begin position="218"/>
        <end position="244"/>
    </location>
</feature>
<gene>
    <name evidence="2" type="ORF">KDW_03820</name>
</gene>
<proteinExistence type="predicted"/>
<evidence type="ECO:0000256" key="1">
    <source>
        <dbReference type="SAM" id="Phobius"/>
    </source>
</evidence>
<feature type="transmembrane region" description="Helical" evidence="1">
    <location>
        <begin position="34"/>
        <end position="53"/>
    </location>
</feature>
<dbReference type="InterPro" id="IPR019206">
    <property type="entry name" value="DUF2085_TM"/>
</dbReference>
<feature type="transmembrane region" description="Helical" evidence="1">
    <location>
        <begin position="116"/>
        <end position="134"/>
    </location>
</feature>
<evidence type="ECO:0008006" key="4">
    <source>
        <dbReference type="Google" id="ProtNLM"/>
    </source>
</evidence>
<dbReference type="AlphaFoldDB" id="A0A5J4KIU8"/>
<feature type="transmembrane region" description="Helical" evidence="1">
    <location>
        <begin position="92"/>
        <end position="109"/>
    </location>
</feature>
<keyword evidence="3" id="KW-1185">Reference proteome</keyword>